<name>X0W625_9ZZZZ</name>
<sequence>MKKRIRPTLQALRFACDWPGYSIKKSEFGLYEIIYKGRVLGWYNGGDQFLRLYGGGSYHSIDAVATLLARLRYAMSARAEKKLRNIHHAS</sequence>
<organism evidence="1">
    <name type="scientific">marine sediment metagenome</name>
    <dbReference type="NCBI Taxonomy" id="412755"/>
    <lineage>
        <taxon>unclassified sequences</taxon>
        <taxon>metagenomes</taxon>
        <taxon>ecological metagenomes</taxon>
    </lineage>
</organism>
<accession>X0W625</accession>
<gene>
    <name evidence="1" type="ORF">S01H1_42611</name>
</gene>
<comment type="caution">
    <text evidence="1">The sequence shown here is derived from an EMBL/GenBank/DDBJ whole genome shotgun (WGS) entry which is preliminary data.</text>
</comment>
<proteinExistence type="predicted"/>
<evidence type="ECO:0000313" key="1">
    <source>
        <dbReference type="EMBL" id="GAG08136.1"/>
    </source>
</evidence>
<dbReference type="EMBL" id="BARS01027105">
    <property type="protein sequence ID" value="GAG08136.1"/>
    <property type="molecule type" value="Genomic_DNA"/>
</dbReference>
<reference evidence="1" key="1">
    <citation type="journal article" date="2014" name="Front. Microbiol.">
        <title>High frequency of phylogenetically diverse reductive dehalogenase-homologous genes in deep subseafloor sedimentary metagenomes.</title>
        <authorList>
            <person name="Kawai M."/>
            <person name="Futagami T."/>
            <person name="Toyoda A."/>
            <person name="Takaki Y."/>
            <person name="Nishi S."/>
            <person name="Hori S."/>
            <person name="Arai W."/>
            <person name="Tsubouchi T."/>
            <person name="Morono Y."/>
            <person name="Uchiyama I."/>
            <person name="Ito T."/>
            <person name="Fujiyama A."/>
            <person name="Inagaki F."/>
            <person name="Takami H."/>
        </authorList>
    </citation>
    <scope>NUCLEOTIDE SEQUENCE</scope>
    <source>
        <strain evidence="1">Expedition CK06-06</strain>
    </source>
</reference>
<protein>
    <submittedName>
        <fullName evidence="1">Uncharacterized protein</fullName>
    </submittedName>
</protein>
<dbReference type="AlphaFoldDB" id="X0W625"/>